<comment type="miscellaneous">
    <text evidence="2">Reaction mechanism of ThiL seems to utilize a direct, inline transfer of the gamma-phosphate of ATP to TMP rather than a phosphorylated enzyme intermediate.</text>
</comment>
<reference evidence="4 5" key="1">
    <citation type="submission" date="2018-08" db="EMBL/GenBank/DDBJ databases">
        <authorList>
            <person name="Khan S.A."/>
        </authorList>
    </citation>
    <scope>NUCLEOTIDE SEQUENCE [LARGE SCALE GENOMIC DNA]</scope>
    <source>
        <strain evidence="4 5">GTF-13</strain>
    </source>
</reference>
<feature type="binding site" evidence="2">
    <location>
        <position position="215"/>
    </location>
    <ligand>
        <name>ATP</name>
        <dbReference type="ChEBI" id="CHEBI:30616"/>
    </ligand>
</feature>
<feature type="binding site" evidence="2">
    <location>
        <position position="48"/>
    </location>
    <ligand>
        <name>Mg(2+)</name>
        <dbReference type="ChEBI" id="CHEBI:18420"/>
        <label>1</label>
    </ligand>
</feature>
<evidence type="ECO:0000256" key="2">
    <source>
        <dbReference type="HAMAP-Rule" id="MF_02128"/>
    </source>
</evidence>
<keyword evidence="2" id="KW-0547">Nucleotide-binding</keyword>
<evidence type="ECO:0000313" key="4">
    <source>
        <dbReference type="EMBL" id="RRJ83602.1"/>
    </source>
</evidence>
<feature type="binding site" evidence="2">
    <location>
        <position position="213"/>
    </location>
    <ligand>
        <name>Mg(2+)</name>
        <dbReference type="ChEBI" id="CHEBI:18420"/>
        <label>3</label>
    </ligand>
</feature>
<feature type="binding site" evidence="2">
    <location>
        <position position="55"/>
    </location>
    <ligand>
        <name>substrate</name>
    </ligand>
</feature>
<accession>A0A3P3VLH0</accession>
<dbReference type="HAMAP" id="MF_02128">
    <property type="entry name" value="TMP_kinase"/>
    <property type="match status" value="1"/>
</dbReference>
<feature type="binding site" evidence="2">
    <location>
        <position position="147"/>
    </location>
    <ligand>
        <name>ATP</name>
        <dbReference type="ChEBI" id="CHEBI:30616"/>
    </ligand>
</feature>
<comment type="catalytic activity">
    <reaction evidence="2">
        <text>thiamine phosphate + ATP = thiamine diphosphate + ADP</text>
        <dbReference type="Rhea" id="RHEA:15913"/>
        <dbReference type="ChEBI" id="CHEBI:30616"/>
        <dbReference type="ChEBI" id="CHEBI:37575"/>
        <dbReference type="ChEBI" id="CHEBI:58937"/>
        <dbReference type="ChEBI" id="CHEBI:456216"/>
        <dbReference type="EC" id="2.7.4.16"/>
    </reaction>
</comment>
<dbReference type="Gene3D" id="3.90.650.10">
    <property type="entry name" value="PurM-like C-terminal domain"/>
    <property type="match status" value="1"/>
</dbReference>
<protein>
    <recommendedName>
        <fullName evidence="2">Thiamine-monophosphate kinase</fullName>
        <shortName evidence="2">TMP kinase</shortName>
        <shortName evidence="2">Thiamine-phosphate kinase</shortName>
        <ecNumber evidence="2">2.7.4.16</ecNumber>
    </recommendedName>
</protein>
<feature type="domain" description="PurM-like N-terminal" evidence="3">
    <location>
        <begin position="29"/>
        <end position="137"/>
    </location>
</feature>
<dbReference type="Pfam" id="PF00586">
    <property type="entry name" value="AIRS"/>
    <property type="match status" value="1"/>
</dbReference>
<dbReference type="GO" id="GO:0005524">
    <property type="term" value="F:ATP binding"/>
    <property type="evidence" value="ECO:0007669"/>
    <property type="project" value="UniProtKB-UniRule"/>
</dbReference>
<dbReference type="GO" id="GO:0009228">
    <property type="term" value="P:thiamine biosynthetic process"/>
    <property type="evidence" value="ECO:0007669"/>
    <property type="project" value="UniProtKB-KW"/>
</dbReference>
<proteinExistence type="inferred from homology"/>
<comment type="caution">
    <text evidence="4">The sequence shown here is derived from an EMBL/GenBank/DDBJ whole genome shotgun (WGS) entry which is preliminary data.</text>
</comment>
<dbReference type="InterPro" id="IPR016188">
    <property type="entry name" value="PurM-like_N"/>
</dbReference>
<dbReference type="AlphaFoldDB" id="A0A3P3VLH0"/>
<keyword evidence="2 4" id="KW-0418">Kinase</keyword>
<feature type="binding site" evidence="2">
    <location>
        <position position="123"/>
    </location>
    <ligand>
        <name>Mg(2+)</name>
        <dbReference type="ChEBI" id="CHEBI:18420"/>
        <label>1</label>
    </ligand>
</feature>
<sequence length="320" mass="33588">MPGEFELIRRYFDCAGLNQHSPSVVLGIGDDCAILDLPAEQRLCFSMDSLVAGVHFPAAADPALIARRALAVNLSDLAAMGASPLCFTLGLTLPEASDEWLQAFSAGLAAEAAAHGVSLVGGDTTLGPLSITLQVQGLLPRGGALRRDGAREGELVIVSGTLGDAAAALDLLEQPAAALTPNRQQLLERYYRPQPRLELGQALLKIGAGCAIDISDGLLADLGHILERSCVGARIDLGALPLSAALRAECPERALERALNGGDDYELCFTLAEPLWQQHRESLCAWVACTPIGRIGRAPGLTDAQGAPLVASGYQHFRGE</sequence>
<dbReference type="EMBL" id="QWEZ01000001">
    <property type="protein sequence ID" value="RRJ83602.1"/>
    <property type="molecule type" value="Genomic_DNA"/>
</dbReference>
<dbReference type="PANTHER" id="PTHR30270">
    <property type="entry name" value="THIAMINE-MONOPHOSPHATE KINASE"/>
    <property type="match status" value="1"/>
</dbReference>
<dbReference type="PIRSF" id="PIRSF005303">
    <property type="entry name" value="Thiam_monoph_kin"/>
    <property type="match status" value="1"/>
</dbReference>
<dbReference type="GO" id="GO:0009229">
    <property type="term" value="P:thiamine diphosphate biosynthetic process"/>
    <property type="evidence" value="ECO:0007669"/>
    <property type="project" value="UniProtKB-UniRule"/>
</dbReference>
<comment type="caution">
    <text evidence="2">Lacks conserved residue(s) required for the propagation of feature annotation.</text>
</comment>
<comment type="similarity">
    <text evidence="2">Belongs to the thiamine-monophosphate kinase family.</text>
</comment>
<keyword evidence="2" id="KW-0479">Metal-binding</keyword>
<dbReference type="NCBIfam" id="TIGR01379">
    <property type="entry name" value="thiL"/>
    <property type="match status" value="1"/>
</dbReference>
<dbReference type="Proteomes" id="UP000280792">
    <property type="component" value="Unassembled WGS sequence"/>
</dbReference>
<dbReference type="RefSeq" id="WP_125013722.1">
    <property type="nucleotide sequence ID" value="NZ_QWEZ01000001.1"/>
</dbReference>
<feature type="binding site" evidence="2">
    <location>
        <position position="263"/>
    </location>
    <ligand>
        <name>substrate</name>
    </ligand>
</feature>
<dbReference type="SUPFAM" id="SSF56042">
    <property type="entry name" value="PurM C-terminal domain-like"/>
    <property type="match status" value="1"/>
</dbReference>
<dbReference type="UniPathway" id="UPA00060">
    <property type="reaction ID" value="UER00142"/>
</dbReference>
<dbReference type="EC" id="2.7.4.16" evidence="2"/>
<dbReference type="Gene3D" id="3.30.1330.10">
    <property type="entry name" value="PurM-like, N-terminal domain"/>
    <property type="match status" value="1"/>
</dbReference>
<evidence type="ECO:0000313" key="5">
    <source>
        <dbReference type="Proteomes" id="UP000280792"/>
    </source>
</evidence>
<dbReference type="SUPFAM" id="SSF55326">
    <property type="entry name" value="PurM N-terminal domain-like"/>
    <property type="match status" value="1"/>
</dbReference>
<organism evidence="4 5">
    <name type="scientific">Aestuariirhabdus litorea</name>
    <dbReference type="NCBI Taxonomy" id="2528527"/>
    <lineage>
        <taxon>Bacteria</taxon>
        <taxon>Pseudomonadati</taxon>
        <taxon>Pseudomonadota</taxon>
        <taxon>Gammaproteobacteria</taxon>
        <taxon>Oceanospirillales</taxon>
        <taxon>Aestuariirhabdaceae</taxon>
        <taxon>Aestuariirhabdus</taxon>
    </lineage>
</organism>
<dbReference type="CDD" id="cd02194">
    <property type="entry name" value="ThiL"/>
    <property type="match status" value="1"/>
</dbReference>
<keyword evidence="2 4" id="KW-0808">Transferase</keyword>
<gene>
    <name evidence="2 4" type="primary">thiL</name>
    <name evidence="4" type="ORF">D0544_00305</name>
</gene>
<feature type="binding site" evidence="2">
    <location>
        <position position="76"/>
    </location>
    <ligand>
        <name>Mg(2+)</name>
        <dbReference type="ChEBI" id="CHEBI:18420"/>
        <label>2</label>
    </ligand>
</feature>
<feature type="binding site" evidence="2">
    <location>
        <position position="31"/>
    </location>
    <ligand>
        <name>Mg(2+)</name>
        <dbReference type="ChEBI" id="CHEBI:18420"/>
        <label>4</label>
    </ligand>
</feature>
<dbReference type="InterPro" id="IPR036676">
    <property type="entry name" value="PurM-like_C_sf"/>
</dbReference>
<dbReference type="PANTHER" id="PTHR30270:SF0">
    <property type="entry name" value="THIAMINE-MONOPHOSPHATE KINASE"/>
    <property type="match status" value="1"/>
</dbReference>
<evidence type="ECO:0000256" key="1">
    <source>
        <dbReference type="ARBA" id="ARBA00022977"/>
    </source>
</evidence>
<feature type="binding site" evidence="2">
    <location>
        <position position="31"/>
    </location>
    <ligand>
        <name>Mg(2+)</name>
        <dbReference type="ChEBI" id="CHEBI:18420"/>
        <label>3</label>
    </ligand>
</feature>
<dbReference type="GO" id="GO:0000287">
    <property type="term" value="F:magnesium ion binding"/>
    <property type="evidence" value="ECO:0007669"/>
    <property type="project" value="UniProtKB-UniRule"/>
</dbReference>
<name>A0A3P3VLH0_9GAMM</name>
<comment type="pathway">
    <text evidence="2">Cofactor biosynthesis; thiamine diphosphate biosynthesis; thiamine diphosphate from thiamine phosphate: step 1/1.</text>
</comment>
<keyword evidence="2" id="KW-0067">ATP-binding</keyword>
<dbReference type="InterPro" id="IPR036921">
    <property type="entry name" value="PurM-like_N_sf"/>
</dbReference>
<dbReference type="GO" id="GO:0009030">
    <property type="term" value="F:thiamine-phosphate kinase activity"/>
    <property type="evidence" value="ECO:0007669"/>
    <property type="project" value="UniProtKB-UniRule"/>
</dbReference>
<keyword evidence="1 2" id="KW-0784">Thiamine biosynthesis</keyword>
<keyword evidence="5" id="KW-1185">Reference proteome</keyword>
<comment type="function">
    <text evidence="2">Catalyzes the ATP-dependent phosphorylation of thiamine-monophosphate (TMP) to form thiamine-pyrophosphate (TPP), the active form of vitamin B1.</text>
</comment>
<reference evidence="4 5" key="2">
    <citation type="submission" date="2018-12" db="EMBL/GenBank/DDBJ databases">
        <title>Simiduia agarivorans gen. nov., sp. nov., a marine, agarolytic bacterium isolated from shallow coastal water from Keelung, Taiwan.</title>
        <authorList>
            <person name="Shieh W.Y."/>
        </authorList>
    </citation>
    <scope>NUCLEOTIDE SEQUENCE [LARGE SCALE GENOMIC DNA]</scope>
    <source>
        <strain evidence="4 5">GTF-13</strain>
    </source>
</reference>
<dbReference type="InterPro" id="IPR006283">
    <property type="entry name" value="ThiL-like"/>
</dbReference>
<feature type="binding site" evidence="2">
    <location>
        <position position="46"/>
    </location>
    <ligand>
        <name>Mg(2+)</name>
        <dbReference type="ChEBI" id="CHEBI:18420"/>
        <label>4</label>
    </ligand>
</feature>
<feature type="binding site" evidence="2">
    <location>
        <position position="76"/>
    </location>
    <ligand>
        <name>Mg(2+)</name>
        <dbReference type="ChEBI" id="CHEBI:18420"/>
        <label>3</label>
    </ligand>
</feature>
<evidence type="ECO:0000259" key="3">
    <source>
        <dbReference type="Pfam" id="PF00586"/>
    </source>
</evidence>
<feature type="binding site" evidence="2">
    <location>
        <position position="76"/>
    </location>
    <ligand>
        <name>Mg(2+)</name>
        <dbReference type="ChEBI" id="CHEBI:18420"/>
        <label>4</label>
    </ligand>
</feature>
<feature type="binding site" evidence="2">
    <location>
        <position position="48"/>
    </location>
    <ligand>
        <name>Mg(2+)</name>
        <dbReference type="ChEBI" id="CHEBI:18420"/>
        <label>2</label>
    </ligand>
</feature>
<feature type="binding site" evidence="2">
    <location>
        <begin position="122"/>
        <end position="123"/>
    </location>
    <ligand>
        <name>ATP</name>
        <dbReference type="ChEBI" id="CHEBI:30616"/>
    </ligand>
</feature>
<feature type="binding site" evidence="2">
    <location>
        <position position="216"/>
    </location>
    <ligand>
        <name>Mg(2+)</name>
        <dbReference type="ChEBI" id="CHEBI:18420"/>
        <label>5</label>
    </ligand>
</feature>
<feature type="binding site" evidence="2">
    <location>
        <position position="314"/>
    </location>
    <ligand>
        <name>substrate</name>
    </ligand>
</feature>
<keyword evidence="2" id="KW-0460">Magnesium</keyword>